<dbReference type="CDD" id="cd09993">
    <property type="entry name" value="HDAC_classIV"/>
    <property type="match status" value="1"/>
</dbReference>
<dbReference type="Proteomes" id="UP000444721">
    <property type="component" value="Unassembled WGS sequence"/>
</dbReference>
<dbReference type="OMA" id="YCIWNDI"/>
<dbReference type="GO" id="GO:0016787">
    <property type="term" value="F:hydrolase activity"/>
    <property type="evidence" value="ECO:0007669"/>
    <property type="project" value="UniProtKB-KW"/>
</dbReference>
<proteinExistence type="predicted"/>
<dbReference type="GO" id="GO:0040029">
    <property type="term" value="P:epigenetic regulation of gene expression"/>
    <property type="evidence" value="ECO:0007669"/>
    <property type="project" value="TreeGrafter"/>
</dbReference>
<evidence type="ECO:0000259" key="2">
    <source>
        <dbReference type="Pfam" id="PF00850"/>
    </source>
</evidence>
<dbReference type="InterPro" id="IPR044150">
    <property type="entry name" value="HDAC_classIV"/>
</dbReference>
<protein>
    <recommendedName>
        <fullName evidence="2">Histone deacetylase domain-containing protein</fullName>
    </recommendedName>
</protein>
<dbReference type="PANTHER" id="PTHR10625:SF19">
    <property type="entry name" value="HISTONE DEACETYLASE 12"/>
    <property type="match status" value="1"/>
</dbReference>
<evidence type="ECO:0000256" key="1">
    <source>
        <dbReference type="ARBA" id="ARBA00022801"/>
    </source>
</evidence>
<dbReference type="GO" id="GO:0004407">
    <property type="term" value="F:histone deacetylase activity"/>
    <property type="evidence" value="ECO:0007669"/>
    <property type="project" value="InterPro"/>
</dbReference>
<dbReference type="VEuPathDB" id="AmoebaDB:FDP41_010963"/>
<accession>A0A6A5CCA4</accession>
<dbReference type="RefSeq" id="XP_044567698.1">
    <property type="nucleotide sequence ID" value="XM_044701319.1"/>
</dbReference>
<dbReference type="InterPro" id="IPR037138">
    <property type="entry name" value="His_deacetylse_dom_sf"/>
</dbReference>
<dbReference type="VEuPathDB" id="AmoebaDB:NfTy_016070"/>
<dbReference type="EMBL" id="VFQX01000007">
    <property type="protein sequence ID" value="KAF0982985.1"/>
    <property type="molecule type" value="Genomic_DNA"/>
</dbReference>
<organism evidence="3 4">
    <name type="scientific">Naegleria fowleri</name>
    <name type="common">Brain eating amoeba</name>
    <dbReference type="NCBI Taxonomy" id="5763"/>
    <lineage>
        <taxon>Eukaryota</taxon>
        <taxon>Discoba</taxon>
        <taxon>Heterolobosea</taxon>
        <taxon>Tetramitia</taxon>
        <taxon>Eutetramitia</taxon>
        <taxon>Vahlkampfiidae</taxon>
        <taxon>Naegleria</taxon>
    </lineage>
</organism>
<evidence type="ECO:0000313" key="3">
    <source>
        <dbReference type="EMBL" id="KAF0982985.1"/>
    </source>
</evidence>
<name>A0A6A5CCA4_NAEFO</name>
<comment type="caution">
    <text evidence="3">The sequence shown here is derived from an EMBL/GenBank/DDBJ whole genome shotgun (WGS) entry which is preliminary data.</text>
</comment>
<dbReference type="Pfam" id="PF00850">
    <property type="entry name" value="Hist_deacetyl"/>
    <property type="match status" value="1"/>
</dbReference>
<gene>
    <name evidence="3" type="ORF">FDP41_010963</name>
</gene>
<feature type="domain" description="Histone deacetylase" evidence="2">
    <location>
        <begin position="76"/>
        <end position="332"/>
    </location>
</feature>
<dbReference type="OrthoDB" id="424012at2759"/>
<keyword evidence="1" id="KW-0378">Hydrolase</keyword>
<dbReference type="PANTHER" id="PTHR10625">
    <property type="entry name" value="HISTONE DEACETYLASE HDAC1-RELATED"/>
    <property type="match status" value="1"/>
</dbReference>
<reference evidence="3 4" key="1">
    <citation type="journal article" date="2019" name="Sci. Rep.">
        <title>Nanopore sequencing improves the draft genome of the human pathogenic amoeba Naegleria fowleri.</title>
        <authorList>
            <person name="Liechti N."/>
            <person name="Schurch N."/>
            <person name="Bruggmann R."/>
            <person name="Wittwer M."/>
        </authorList>
    </citation>
    <scope>NUCLEOTIDE SEQUENCE [LARGE SCALE GENOMIC DNA]</scope>
    <source>
        <strain evidence="3 4">ATCC 30894</strain>
    </source>
</reference>
<dbReference type="InterPro" id="IPR023696">
    <property type="entry name" value="Ureohydrolase_dom_sf"/>
</dbReference>
<sequence length="430" mass="49705">MMKSNFKIQSRLMYRNSSTVLLRTFMNKPSLVYEQFYFHTDSSTRESDGNLHPPRITQFFSCYSSAQFAIPTTHVHKPKWIQVPQLLQSCNYVLESEIKVPQQIPIEIVKQVHDHTYVDKFLNGTITHKEMKRWGFESGWNEFVRNRVLHTIGATVKATRDAVFHNYSRRASNLAGGGHHAFHEKGGGYCIWNDIVLAGQYLINSGLCINGRRYLVIDLDVHQGDGTARLARDLHEGKSFTFSMHCKHNFPEHKEKSDWDIELENGMRDEQYLKILEKSLFTLEQEFKGKIDCIFYQSGVDVLEGDRLGLLCLSPAGVLRRDRMVAEFAERMAQYDQKFIKSRDPQHTNVQAQETVPIVSMMGGGYIRSENGNPLERVAQAHAETVNTLRNHWVLNQNAKSQFILPHQTAIQNERTGRWRQEMDARPQVY</sequence>
<dbReference type="AlphaFoldDB" id="A0A6A5CCA4"/>
<dbReference type="GeneID" id="68118178"/>
<dbReference type="InterPro" id="IPR023801">
    <property type="entry name" value="His_deacetylse_dom"/>
</dbReference>
<evidence type="ECO:0000313" key="4">
    <source>
        <dbReference type="Proteomes" id="UP000444721"/>
    </source>
</evidence>
<dbReference type="SUPFAM" id="SSF52768">
    <property type="entry name" value="Arginase/deacetylase"/>
    <property type="match status" value="1"/>
</dbReference>
<dbReference type="Gene3D" id="3.40.800.20">
    <property type="entry name" value="Histone deacetylase domain"/>
    <property type="match status" value="1"/>
</dbReference>
<dbReference type="VEuPathDB" id="AmoebaDB:NF0090530"/>
<keyword evidence="4" id="KW-1185">Reference proteome</keyword>